<dbReference type="Proteomes" id="UP000242942">
    <property type="component" value="Unassembled WGS sequence"/>
</dbReference>
<evidence type="ECO:0000313" key="2">
    <source>
        <dbReference type="EMBL" id="SBT84190.1"/>
    </source>
</evidence>
<proteinExistence type="predicted"/>
<dbReference type="VEuPathDB" id="PlasmoDB:PocGH01_00178700"/>
<feature type="region of interest" description="Disordered" evidence="1">
    <location>
        <begin position="269"/>
        <end position="304"/>
    </location>
</feature>
<sequence length="377" mass="43542">MNCHLQIIYFSEFLILKEKIHKNLTSNIIVISFILDMAAERSHGGPGEFSEMYLSALPSKKFYNDMTKNYEDLSNYSQQCEQIIVSKNNNEVKEICKKYLRYLEKNYTLWNKVISGYDVCILLNYWIYDTLTGIYGPENNSDIINIAFSNLQLVLGYLNVDSTKKSFYERCKPNYEMFKHKDWDKRKELYEYYIDYTTIKQQSDIFDKQCKNFYEYIEGKKSLYKHFQDLCISDSSSCPKFYDECLSYNPDSVLRTIKCHGQIVSERAAAEADAKPPDVQHDPVQELGSEPDSSSTELKEGNSQIGKKVGHSVLGVAPVLLTATALYRYTPIGSWIRKLRGTNPNSINDMEGFSTYTQESGDMFSDNTGNYISYQPI</sequence>
<dbReference type="AlphaFoldDB" id="A0A1D3JEL8"/>
<accession>A0A1D3JEL8</accession>
<dbReference type="OrthoDB" id="381989at2759"/>
<dbReference type="Pfam" id="PF05795">
    <property type="entry name" value="Plasmodium_Vir"/>
    <property type="match status" value="1"/>
</dbReference>
<organism evidence="2 3">
    <name type="scientific">Plasmodium ovale</name>
    <name type="common">malaria parasite P. ovale</name>
    <dbReference type="NCBI Taxonomy" id="36330"/>
    <lineage>
        <taxon>Eukaryota</taxon>
        <taxon>Sar</taxon>
        <taxon>Alveolata</taxon>
        <taxon>Apicomplexa</taxon>
        <taxon>Aconoidasida</taxon>
        <taxon>Haemosporida</taxon>
        <taxon>Plasmodiidae</taxon>
        <taxon>Plasmodium</taxon>
        <taxon>Plasmodium (Plasmodium)</taxon>
    </lineage>
</organism>
<gene>
    <name evidence="2" type="primary">PocGH01_00178700</name>
    <name evidence="2" type="ORF">POCGH01_00178700</name>
</gene>
<feature type="compositionally biased region" description="Basic and acidic residues" evidence="1">
    <location>
        <begin position="269"/>
        <end position="284"/>
    </location>
</feature>
<evidence type="ECO:0000256" key="1">
    <source>
        <dbReference type="SAM" id="MobiDB-lite"/>
    </source>
</evidence>
<dbReference type="VEuPathDB" id="PlasmoDB:POWCR01_000169800"/>
<reference evidence="2 3" key="1">
    <citation type="submission" date="2016-06" db="EMBL/GenBank/DDBJ databases">
        <authorList>
            <consortium name="Pathogen Informatics"/>
        </authorList>
    </citation>
    <scope>NUCLEOTIDE SEQUENCE [LARGE SCALE GENOMIC DNA]</scope>
    <source>
        <strain evidence="2">PocGH01</strain>
    </source>
</reference>
<protein>
    <submittedName>
        <fullName evidence="2">PIR protein</fullName>
    </submittedName>
</protein>
<keyword evidence="3" id="KW-1185">Reference proteome</keyword>
<dbReference type="EMBL" id="FLRI01000354">
    <property type="protein sequence ID" value="SBT84190.1"/>
    <property type="molecule type" value="Genomic_DNA"/>
</dbReference>
<feature type="compositionally biased region" description="Polar residues" evidence="1">
    <location>
        <begin position="291"/>
        <end position="304"/>
    </location>
</feature>
<name>A0A1D3JEL8_PLAOA</name>
<evidence type="ECO:0000313" key="3">
    <source>
        <dbReference type="Proteomes" id="UP000242942"/>
    </source>
</evidence>
<dbReference type="InterPro" id="IPR008780">
    <property type="entry name" value="Plasmodium_Vir"/>
</dbReference>